<keyword evidence="7" id="KW-1133">Transmembrane helix</keyword>
<evidence type="ECO:0000256" key="5">
    <source>
        <dbReference type="ARBA" id="ARBA00023136"/>
    </source>
</evidence>
<dbReference type="InterPro" id="IPR029044">
    <property type="entry name" value="Nucleotide-diphossugar_trans"/>
</dbReference>
<evidence type="ECO:0000259" key="8">
    <source>
        <dbReference type="Pfam" id="PF00535"/>
    </source>
</evidence>
<evidence type="ECO:0000313" key="10">
    <source>
        <dbReference type="Proteomes" id="UP000779809"/>
    </source>
</evidence>
<protein>
    <submittedName>
        <fullName evidence="9">Glycosyltransferase</fullName>
    </submittedName>
</protein>
<dbReference type="EMBL" id="JACPNR010000002">
    <property type="protein sequence ID" value="MBI2677232.1"/>
    <property type="molecule type" value="Genomic_DNA"/>
</dbReference>
<dbReference type="Proteomes" id="UP000779809">
    <property type="component" value="Unassembled WGS sequence"/>
</dbReference>
<dbReference type="Pfam" id="PF00535">
    <property type="entry name" value="Glycos_transf_2"/>
    <property type="match status" value="1"/>
</dbReference>
<dbReference type="InterPro" id="IPR001173">
    <property type="entry name" value="Glyco_trans_2-like"/>
</dbReference>
<evidence type="ECO:0000313" key="9">
    <source>
        <dbReference type="EMBL" id="MBI2677232.1"/>
    </source>
</evidence>
<evidence type="ECO:0000256" key="7">
    <source>
        <dbReference type="SAM" id="Phobius"/>
    </source>
</evidence>
<dbReference type="GO" id="GO:0016757">
    <property type="term" value="F:glycosyltransferase activity"/>
    <property type="evidence" value="ECO:0007669"/>
    <property type="project" value="UniProtKB-KW"/>
</dbReference>
<evidence type="ECO:0000256" key="3">
    <source>
        <dbReference type="ARBA" id="ARBA00022676"/>
    </source>
</evidence>
<feature type="transmembrane region" description="Helical" evidence="7">
    <location>
        <begin position="308"/>
        <end position="326"/>
    </location>
</feature>
<keyword evidence="7" id="KW-0812">Transmembrane</keyword>
<keyword evidence="5 7" id="KW-0472">Membrane</keyword>
<proteinExistence type="predicted"/>
<evidence type="ECO:0000256" key="1">
    <source>
        <dbReference type="ARBA" id="ARBA00004236"/>
    </source>
</evidence>
<feature type="transmembrane region" description="Helical" evidence="7">
    <location>
        <begin position="277"/>
        <end position="301"/>
    </location>
</feature>
<evidence type="ECO:0000256" key="4">
    <source>
        <dbReference type="ARBA" id="ARBA00022679"/>
    </source>
</evidence>
<organism evidence="9 10">
    <name type="scientific">Candidatus Korobacter versatilis</name>
    <dbReference type="NCBI Taxonomy" id="658062"/>
    <lineage>
        <taxon>Bacteria</taxon>
        <taxon>Pseudomonadati</taxon>
        <taxon>Acidobacteriota</taxon>
        <taxon>Terriglobia</taxon>
        <taxon>Terriglobales</taxon>
        <taxon>Candidatus Korobacteraceae</taxon>
        <taxon>Candidatus Korobacter</taxon>
    </lineage>
</organism>
<accession>A0A932END1</accession>
<name>A0A932END1_9BACT</name>
<feature type="region of interest" description="Disordered" evidence="6">
    <location>
        <begin position="531"/>
        <end position="561"/>
    </location>
</feature>
<keyword evidence="2" id="KW-1003">Cell membrane</keyword>
<comment type="subcellular location">
    <subcellularLocation>
        <location evidence="1">Cell membrane</location>
    </subcellularLocation>
</comment>
<comment type="caution">
    <text evidence="9">The sequence shown here is derived from an EMBL/GenBank/DDBJ whole genome shotgun (WGS) entry which is preliminary data.</text>
</comment>
<evidence type="ECO:0000256" key="2">
    <source>
        <dbReference type="ARBA" id="ARBA00022475"/>
    </source>
</evidence>
<dbReference type="PANTHER" id="PTHR43646:SF2">
    <property type="entry name" value="GLYCOSYLTRANSFERASE 2-LIKE DOMAIN-CONTAINING PROTEIN"/>
    <property type="match status" value="1"/>
</dbReference>
<dbReference type="CDD" id="cd00761">
    <property type="entry name" value="Glyco_tranf_GTA_type"/>
    <property type="match status" value="1"/>
</dbReference>
<keyword evidence="3" id="KW-0328">Glycosyltransferase</keyword>
<evidence type="ECO:0000256" key="6">
    <source>
        <dbReference type="SAM" id="MobiDB-lite"/>
    </source>
</evidence>
<dbReference type="PANTHER" id="PTHR43646">
    <property type="entry name" value="GLYCOSYLTRANSFERASE"/>
    <property type="match status" value="1"/>
</dbReference>
<dbReference type="Gene3D" id="3.90.550.10">
    <property type="entry name" value="Spore Coat Polysaccharide Biosynthesis Protein SpsA, Chain A"/>
    <property type="match status" value="1"/>
</dbReference>
<dbReference type="AlphaFoldDB" id="A0A932END1"/>
<feature type="domain" description="Glycosyltransferase 2-like" evidence="8">
    <location>
        <begin position="44"/>
        <end position="147"/>
    </location>
</feature>
<sequence length="561" mass="62269">MLALAIALAVGCIFTLFWLRTLKRVPLVFVPDPGPRQPLRDRVSVIIPMLNEESNVDGVLAAVRAQTHPDLEVIAVNDRSSDGTAAKLAEWQARWPELRVVTIAHHPEEWSGKTYPMFRGVEVATGEWFLFLDADIRLAPESVAGTAGACASRGWDALGILGKLQLGPFWERVLQVDLAALYLMVIAETPHAMMCGHYMLVRRTVYEAVGGWAMVYDEMQDDVALPRLLSEHGFLPRMRVWLDSHTVAAYRDLPDLWRATRRMIAGSTGFDPVYSSLPALIGLAAHIGPWVVLIVGILWNWWTSREGAVLMALAATWIILALASYLRIVKILGAQTALAFTRPIGDVLAFLVQADAGFRAALGGLTWRGTAFARRRGFPERPEDVEEIVSFYAAAPAKGATHAWVERMWTETERLRFLFSVLDHQPMAASIFLRVQPGVTNRHAVRLTASHWKQIQQGLAERGVPRSGLWAFGFLSYGSLLSQLGMWSHAWLRAAAKHYGVHVSFAELSPEAQRKVRAAAFLALEQQNRPWFSATPPDRRPATAKEHALASVSRVSSATQQ</sequence>
<keyword evidence="4" id="KW-0808">Transferase</keyword>
<feature type="compositionally biased region" description="Basic and acidic residues" evidence="6">
    <location>
        <begin position="537"/>
        <end position="548"/>
    </location>
</feature>
<gene>
    <name evidence="9" type="ORF">HYX28_00460</name>
</gene>
<dbReference type="SUPFAM" id="SSF53448">
    <property type="entry name" value="Nucleotide-diphospho-sugar transferases"/>
    <property type="match status" value="1"/>
</dbReference>
<dbReference type="GO" id="GO:0005886">
    <property type="term" value="C:plasma membrane"/>
    <property type="evidence" value="ECO:0007669"/>
    <property type="project" value="UniProtKB-SubCell"/>
</dbReference>
<reference evidence="9" key="1">
    <citation type="submission" date="2020-07" db="EMBL/GenBank/DDBJ databases">
        <title>Huge and variable diversity of episymbiotic CPR bacteria and DPANN archaea in groundwater ecosystems.</title>
        <authorList>
            <person name="He C.Y."/>
            <person name="Keren R."/>
            <person name="Whittaker M."/>
            <person name="Farag I.F."/>
            <person name="Doudna J."/>
            <person name="Cate J.H.D."/>
            <person name="Banfield J.F."/>
        </authorList>
    </citation>
    <scope>NUCLEOTIDE SEQUENCE</scope>
    <source>
        <strain evidence="9">NC_groundwater_580_Pr5_B-0.1um_64_19</strain>
    </source>
</reference>